<dbReference type="Proteomes" id="UP001230649">
    <property type="component" value="Unassembled WGS sequence"/>
</dbReference>
<evidence type="ECO:0000313" key="2">
    <source>
        <dbReference type="Proteomes" id="UP001230649"/>
    </source>
</evidence>
<comment type="caution">
    <text evidence="1">The sequence shown here is derived from an EMBL/GenBank/DDBJ whole genome shotgun (WGS) entry which is preliminary data.</text>
</comment>
<organism evidence="1 2">
    <name type="scientific">Naganishia adeliensis</name>
    <dbReference type="NCBI Taxonomy" id="92952"/>
    <lineage>
        <taxon>Eukaryota</taxon>
        <taxon>Fungi</taxon>
        <taxon>Dikarya</taxon>
        <taxon>Basidiomycota</taxon>
        <taxon>Agaricomycotina</taxon>
        <taxon>Tremellomycetes</taxon>
        <taxon>Filobasidiales</taxon>
        <taxon>Filobasidiaceae</taxon>
        <taxon>Naganishia</taxon>
    </lineage>
</organism>
<reference evidence="1" key="1">
    <citation type="submission" date="2023-04" db="EMBL/GenBank/DDBJ databases">
        <title>Draft Genome sequencing of Naganishia species isolated from polar environments using Oxford Nanopore Technology.</title>
        <authorList>
            <person name="Leo P."/>
            <person name="Venkateswaran K."/>
        </authorList>
    </citation>
    <scope>NUCLEOTIDE SEQUENCE</scope>
    <source>
        <strain evidence="1">MNA-CCFEE 5262</strain>
    </source>
</reference>
<evidence type="ECO:0000313" key="1">
    <source>
        <dbReference type="EMBL" id="KAJ9091314.1"/>
    </source>
</evidence>
<keyword evidence="2" id="KW-1185">Reference proteome</keyword>
<accession>A0ACC2UW52</accession>
<sequence length="157" mass="17459">MTFGSPVQGGQTAELAVLSAQNDAGDAHLAVDMLPMPATVAPAPVPIHNDVLEGIYVPTIEAQHQQLVDSFREEIYQDWNNDLLRLMGVYDGIDAHEHDIAKLSYPVQHHGEPGVLPFVAVECILRQDWSRRNDCIYTGGQRRWQDQGRADQDQAAF</sequence>
<protein>
    <submittedName>
        <fullName evidence="1">Uncharacterized protein</fullName>
    </submittedName>
</protein>
<gene>
    <name evidence="1" type="ORF">QFC20_007662</name>
</gene>
<dbReference type="EMBL" id="JASBWS010000204">
    <property type="protein sequence ID" value="KAJ9091314.1"/>
    <property type="molecule type" value="Genomic_DNA"/>
</dbReference>
<name>A0ACC2UW52_9TREE</name>
<proteinExistence type="predicted"/>